<keyword evidence="2" id="KW-1185">Reference proteome</keyword>
<dbReference type="Proteomes" id="UP000015106">
    <property type="component" value="Chromosome 5"/>
</dbReference>
<dbReference type="EnsemblPlants" id="TuG1812G0500003570.01.T01">
    <property type="protein sequence ID" value="TuG1812G0500003570.01.T01.cds359690"/>
    <property type="gene ID" value="TuG1812G0500003570.01"/>
</dbReference>
<proteinExistence type="predicted"/>
<organism evidence="1 2">
    <name type="scientific">Triticum urartu</name>
    <name type="common">Red wild einkorn</name>
    <name type="synonym">Crithodium urartu</name>
    <dbReference type="NCBI Taxonomy" id="4572"/>
    <lineage>
        <taxon>Eukaryota</taxon>
        <taxon>Viridiplantae</taxon>
        <taxon>Streptophyta</taxon>
        <taxon>Embryophyta</taxon>
        <taxon>Tracheophyta</taxon>
        <taxon>Spermatophyta</taxon>
        <taxon>Magnoliopsida</taxon>
        <taxon>Liliopsida</taxon>
        <taxon>Poales</taxon>
        <taxon>Poaceae</taxon>
        <taxon>BOP clade</taxon>
        <taxon>Pooideae</taxon>
        <taxon>Triticodae</taxon>
        <taxon>Triticeae</taxon>
        <taxon>Triticinae</taxon>
        <taxon>Triticum</taxon>
    </lineage>
</organism>
<reference evidence="1" key="2">
    <citation type="submission" date="2018-03" db="EMBL/GenBank/DDBJ databases">
        <title>The Triticum urartu genome reveals the dynamic nature of wheat genome evolution.</title>
        <authorList>
            <person name="Ling H."/>
            <person name="Ma B."/>
            <person name="Shi X."/>
            <person name="Liu H."/>
            <person name="Dong L."/>
            <person name="Sun H."/>
            <person name="Cao Y."/>
            <person name="Gao Q."/>
            <person name="Zheng S."/>
            <person name="Li Y."/>
            <person name="Yu Y."/>
            <person name="Du H."/>
            <person name="Qi M."/>
            <person name="Li Y."/>
            <person name="Yu H."/>
            <person name="Cui Y."/>
            <person name="Wang N."/>
            <person name="Chen C."/>
            <person name="Wu H."/>
            <person name="Zhao Y."/>
            <person name="Zhang J."/>
            <person name="Li Y."/>
            <person name="Zhou W."/>
            <person name="Zhang B."/>
            <person name="Hu W."/>
            <person name="Eijk M."/>
            <person name="Tang J."/>
            <person name="Witsenboer H."/>
            <person name="Zhao S."/>
            <person name="Li Z."/>
            <person name="Zhang A."/>
            <person name="Wang D."/>
            <person name="Liang C."/>
        </authorList>
    </citation>
    <scope>NUCLEOTIDE SEQUENCE [LARGE SCALE GENOMIC DNA]</scope>
    <source>
        <strain evidence="1">cv. G1812</strain>
    </source>
</reference>
<protein>
    <submittedName>
        <fullName evidence="1">Uncharacterized protein</fullName>
    </submittedName>
</protein>
<evidence type="ECO:0000313" key="2">
    <source>
        <dbReference type="Proteomes" id="UP000015106"/>
    </source>
</evidence>
<sequence length="114" mass="12620">PVVVSAHRRRPWSPRARCLLFPEPPPTLISEQFLTRTRRWRGFDPCVAQVKSMGEIGGRMGVQFVHGSGEIGERACRLERGGLICACFRVKSVSELGARRFDLVSVGLCALLGL</sequence>
<dbReference type="Gramene" id="TuG1812G0500003570.01.T01">
    <property type="protein sequence ID" value="TuG1812G0500003570.01.T01.cds359690"/>
    <property type="gene ID" value="TuG1812G0500003570.01"/>
</dbReference>
<reference evidence="2" key="1">
    <citation type="journal article" date="2013" name="Nature">
        <title>Draft genome of the wheat A-genome progenitor Triticum urartu.</title>
        <authorList>
            <person name="Ling H.Q."/>
            <person name="Zhao S."/>
            <person name="Liu D."/>
            <person name="Wang J."/>
            <person name="Sun H."/>
            <person name="Zhang C."/>
            <person name="Fan H."/>
            <person name="Li D."/>
            <person name="Dong L."/>
            <person name="Tao Y."/>
            <person name="Gao C."/>
            <person name="Wu H."/>
            <person name="Li Y."/>
            <person name="Cui Y."/>
            <person name="Guo X."/>
            <person name="Zheng S."/>
            <person name="Wang B."/>
            <person name="Yu K."/>
            <person name="Liang Q."/>
            <person name="Yang W."/>
            <person name="Lou X."/>
            <person name="Chen J."/>
            <person name="Feng M."/>
            <person name="Jian J."/>
            <person name="Zhang X."/>
            <person name="Luo G."/>
            <person name="Jiang Y."/>
            <person name="Liu J."/>
            <person name="Wang Z."/>
            <person name="Sha Y."/>
            <person name="Zhang B."/>
            <person name="Wu H."/>
            <person name="Tang D."/>
            <person name="Shen Q."/>
            <person name="Xue P."/>
            <person name="Zou S."/>
            <person name="Wang X."/>
            <person name="Liu X."/>
            <person name="Wang F."/>
            <person name="Yang Y."/>
            <person name="An X."/>
            <person name="Dong Z."/>
            <person name="Zhang K."/>
            <person name="Zhang X."/>
            <person name="Luo M.C."/>
            <person name="Dvorak J."/>
            <person name="Tong Y."/>
            <person name="Wang J."/>
            <person name="Yang H."/>
            <person name="Li Z."/>
            <person name="Wang D."/>
            <person name="Zhang A."/>
            <person name="Wang J."/>
        </authorList>
    </citation>
    <scope>NUCLEOTIDE SEQUENCE</scope>
    <source>
        <strain evidence="2">cv. G1812</strain>
    </source>
</reference>
<dbReference type="AlphaFoldDB" id="A0A8R7QEL6"/>
<evidence type="ECO:0000313" key="1">
    <source>
        <dbReference type="EnsemblPlants" id="TuG1812G0500003570.01.T01.cds359690"/>
    </source>
</evidence>
<name>A0A8R7QEL6_TRIUA</name>
<accession>A0A8R7QEL6</accession>
<reference evidence="1" key="3">
    <citation type="submission" date="2022-06" db="UniProtKB">
        <authorList>
            <consortium name="EnsemblPlants"/>
        </authorList>
    </citation>
    <scope>IDENTIFICATION</scope>
</reference>